<evidence type="ECO:0000256" key="13">
    <source>
        <dbReference type="SAM" id="MobiDB-lite"/>
    </source>
</evidence>
<dbReference type="CDD" id="cd00056">
    <property type="entry name" value="ENDO3c"/>
    <property type="match status" value="1"/>
</dbReference>
<dbReference type="GO" id="GO:0046872">
    <property type="term" value="F:metal ion binding"/>
    <property type="evidence" value="ECO:0007669"/>
    <property type="project" value="UniProtKB-KW"/>
</dbReference>
<dbReference type="EMBL" id="DAEPXK010000022">
    <property type="protein sequence ID" value="HBH1542742.1"/>
    <property type="molecule type" value="Genomic_DNA"/>
</dbReference>
<evidence type="ECO:0000256" key="4">
    <source>
        <dbReference type="ARBA" id="ARBA00022763"/>
    </source>
</evidence>
<dbReference type="FunFam" id="1.10.1670.10:FF:000001">
    <property type="entry name" value="Endonuclease III"/>
    <property type="match status" value="1"/>
</dbReference>
<dbReference type="GO" id="GO:0051539">
    <property type="term" value="F:4 iron, 4 sulfur cluster binding"/>
    <property type="evidence" value="ECO:0007669"/>
    <property type="project" value="UniProtKB-UniRule"/>
</dbReference>
<name>A0A9X8RL39_CLODI</name>
<evidence type="ECO:0000313" key="16">
    <source>
        <dbReference type="EMBL" id="SJS89708.1"/>
    </source>
</evidence>
<keyword evidence="2 12" id="KW-0004">4Fe-4S</keyword>
<feature type="compositionally biased region" description="Basic and acidic residues" evidence="13">
    <location>
        <begin position="178"/>
        <end position="188"/>
    </location>
</feature>
<reference evidence="15" key="2">
    <citation type="journal article" date="2018" name="Genome Biol.">
        <title>SKESA: strategic k-mer extension for scrupulous assemblies.</title>
        <authorList>
            <person name="Souvorov A."/>
            <person name="Agarwala R."/>
            <person name="Lipman D.J."/>
        </authorList>
    </citation>
    <scope>NUCLEOTIDE SEQUENCE</scope>
    <source>
        <strain evidence="15">HN1000</strain>
    </source>
</reference>
<dbReference type="EC" id="4.2.99.18" evidence="12"/>
<feature type="binding site" evidence="12">
    <location>
        <position position="389"/>
    </location>
    <ligand>
        <name>[4Fe-4S] cluster</name>
        <dbReference type="ChEBI" id="CHEBI:49883"/>
    </ligand>
</feature>
<dbReference type="Pfam" id="PF00633">
    <property type="entry name" value="HHH"/>
    <property type="match status" value="1"/>
</dbReference>
<comment type="caution">
    <text evidence="16">The sequence shown here is derived from an EMBL/GenBank/DDBJ whole genome shotgun (WGS) entry which is preliminary data.</text>
</comment>
<dbReference type="PANTHER" id="PTHR10359">
    <property type="entry name" value="A/G-SPECIFIC ADENINE GLYCOSYLASE/ENDONUCLEASE III"/>
    <property type="match status" value="1"/>
</dbReference>
<dbReference type="InterPro" id="IPR003651">
    <property type="entry name" value="Endonuclease3_FeS-loop_motif"/>
</dbReference>
<keyword evidence="9 12" id="KW-0234">DNA repair</keyword>
<dbReference type="NCBIfam" id="TIGR01083">
    <property type="entry name" value="nth"/>
    <property type="match status" value="1"/>
</dbReference>
<dbReference type="SUPFAM" id="SSF48150">
    <property type="entry name" value="DNA-glycosylase"/>
    <property type="match status" value="1"/>
</dbReference>
<dbReference type="PANTHER" id="PTHR10359:SF18">
    <property type="entry name" value="ENDONUCLEASE III"/>
    <property type="match status" value="1"/>
</dbReference>
<organism evidence="16 17">
    <name type="scientific">Clostridioides difficile</name>
    <name type="common">Peptoclostridium difficile</name>
    <dbReference type="NCBI Taxonomy" id="1496"/>
    <lineage>
        <taxon>Bacteria</taxon>
        <taxon>Bacillati</taxon>
        <taxon>Bacillota</taxon>
        <taxon>Clostridia</taxon>
        <taxon>Peptostreptococcales</taxon>
        <taxon>Peptostreptococcaceae</taxon>
        <taxon>Clostridioides</taxon>
    </lineage>
</organism>
<evidence type="ECO:0000313" key="17">
    <source>
        <dbReference type="Proteomes" id="UP000189137"/>
    </source>
</evidence>
<evidence type="ECO:0000256" key="5">
    <source>
        <dbReference type="ARBA" id="ARBA00022801"/>
    </source>
</evidence>
<accession>A0A9X8RL39</accession>
<dbReference type="SMART" id="SM00478">
    <property type="entry name" value="ENDO3c"/>
    <property type="match status" value="1"/>
</dbReference>
<dbReference type="Proteomes" id="UP000878956">
    <property type="component" value="Unassembled WGS sequence"/>
</dbReference>
<comment type="cofactor">
    <cofactor evidence="12">
        <name>[4Fe-4S] cluster</name>
        <dbReference type="ChEBI" id="CHEBI:49883"/>
    </cofactor>
    <text evidence="12">Binds 1 [4Fe-4S] cluster.</text>
</comment>
<evidence type="ECO:0000256" key="7">
    <source>
        <dbReference type="ARBA" id="ARBA00023014"/>
    </source>
</evidence>
<keyword evidence="5 12" id="KW-0378">Hydrolase</keyword>
<dbReference type="InterPro" id="IPR005759">
    <property type="entry name" value="Nth"/>
</dbReference>
<gene>
    <name evidence="16" type="primary">pdg</name>
    <name evidence="12 15" type="synonym">nth</name>
    <name evidence="15" type="ORF">KRM00_002232</name>
    <name evidence="16" type="ORF">SAMEA3375112_03121</name>
</gene>
<protein>
    <recommendedName>
        <fullName evidence="12">Endonuclease III</fullName>
        <ecNumber evidence="12">4.2.99.18</ecNumber>
    </recommendedName>
    <alternativeName>
        <fullName evidence="12">DNA-(apurinic or apyrimidinic site) lyase</fullName>
    </alternativeName>
</protein>
<keyword evidence="15" id="KW-0540">Nuclease</keyword>
<dbReference type="GO" id="GO:0003677">
    <property type="term" value="F:DNA binding"/>
    <property type="evidence" value="ECO:0007669"/>
    <property type="project" value="UniProtKB-UniRule"/>
</dbReference>
<evidence type="ECO:0000256" key="2">
    <source>
        <dbReference type="ARBA" id="ARBA00022485"/>
    </source>
</evidence>
<evidence type="ECO:0000256" key="1">
    <source>
        <dbReference type="ARBA" id="ARBA00008343"/>
    </source>
</evidence>
<dbReference type="Proteomes" id="UP000189137">
    <property type="component" value="Unassembled WGS sequence"/>
</dbReference>
<feature type="region of interest" description="Disordered" evidence="13">
    <location>
        <begin position="151"/>
        <end position="188"/>
    </location>
</feature>
<dbReference type="Pfam" id="PF00730">
    <property type="entry name" value="HhH-GPD"/>
    <property type="match status" value="1"/>
</dbReference>
<evidence type="ECO:0000256" key="12">
    <source>
        <dbReference type="HAMAP-Rule" id="MF_00942"/>
    </source>
</evidence>
<feature type="binding site" evidence="12">
    <location>
        <position position="395"/>
    </location>
    <ligand>
        <name>[4Fe-4S] cluster</name>
        <dbReference type="ChEBI" id="CHEBI:49883"/>
    </ligand>
</feature>
<sequence>MKNVNLKEINEKDVILEEEINKKGMDKKNIIEKEEINKKGIDKKDIIEKEEINKKGIDKKDIIEKKEINKKGIDKKDIIEKKEINKKEMDKKDIIEKEEINKKGMNKKDIIEKEEINEKEIDKMIGKKDEIIDEKDIENFMDIEEDKKSIKVSKKSTKKGETEKKTKKSSSNKATQKTSKETKSKFKIKNESANEKDVNKILDELEKLYPDAKCELNYGTAFELLIATILSAQCTDVRVNKVTSELFKKYNTARDFANLSIEEISKEIKSCGLYKSKSQKIKDTSEQLCELYDGEVPDSLEKLIKLPGVGRKTAGVVLSNAFNHPAIAVDTHVFRVSNRIGIVDEPNPQKTEFALMEAIPKERWSHSHHVLIFHGRRMCKARNPECASCPIKEDCNYYKELNETK</sequence>
<evidence type="ECO:0000256" key="10">
    <source>
        <dbReference type="ARBA" id="ARBA00023239"/>
    </source>
</evidence>
<dbReference type="InterPro" id="IPR000445">
    <property type="entry name" value="HhH_motif"/>
</dbReference>
<dbReference type="AlphaFoldDB" id="A0A9X8RL39"/>
<evidence type="ECO:0000256" key="3">
    <source>
        <dbReference type="ARBA" id="ARBA00022723"/>
    </source>
</evidence>
<dbReference type="InterPro" id="IPR003265">
    <property type="entry name" value="HhH-GPD_domain"/>
</dbReference>
<dbReference type="HAMAP" id="MF_00942">
    <property type="entry name" value="Nth"/>
    <property type="match status" value="1"/>
</dbReference>
<dbReference type="PROSITE" id="PS01155">
    <property type="entry name" value="ENDONUCLEASE_III_2"/>
    <property type="match status" value="1"/>
</dbReference>
<keyword evidence="4 12" id="KW-0227">DNA damage</keyword>
<dbReference type="RefSeq" id="WP_021372936.1">
    <property type="nucleotide sequence ID" value="NZ_AP031492.1"/>
</dbReference>
<dbReference type="GO" id="GO:0006285">
    <property type="term" value="P:base-excision repair, AP site formation"/>
    <property type="evidence" value="ECO:0007669"/>
    <property type="project" value="TreeGrafter"/>
</dbReference>
<evidence type="ECO:0000256" key="8">
    <source>
        <dbReference type="ARBA" id="ARBA00023125"/>
    </source>
</evidence>
<dbReference type="InterPro" id="IPR004036">
    <property type="entry name" value="Endonuclease-III-like_CS2"/>
</dbReference>
<keyword evidence="3 12" id="KW-0479">Metal-binding</keyword>
<keyword evidence="15" id="KW-0255">Endonuclease</keyword>
<dbReference type="SMART" id="SM00525">
    <property type="entry name" value="FES"/>
    <property type="match status" value="1"/>
</dbReference>
<dbReference type="InterPro" id="IPR023170">
    <property type="entry name" value="HhH_base_excis_C"/>
</dbReference>
<dbReference type="Pfam" id="PF10576">
    <property type="entry name" value="EndIII_4Fe-2S"/>
    <property type="match status" value="1"/>
</dbReference>
<reference evidence="15" key="3">
    <citation type="submission" date="2021-06" db="EMBL/GenBank/DDBJ databases">
        <authorList>
            <consortium name="NCBI Pathogen Detection Project"/>
        </authorList>
    </citation>
    <scope>NUCLEOTIDE SEQUENCE</scope>
    <source>
        <strain evidence="15">HN1000</strain>
    </source>
</reference>
<keyword evidence="11 12" id="KW-0326">Glycosidase</keyword>
<comment type="similarity">
    <text evidence="1 12">Belongs to the Nth/MutY family.</text>
</comment>
<evidence type="ECO:0000256" key="9">
    <source>
        <dbReference type="ARBA" id="ARBA00023204"/>
    </source>
</evidence>
<evidence type="ECO:0000313" key="15">
    <source>
        <dbReference type="EMBL" id="HBH1542742.1"/>
    </source>
</evidence>
<keyword evidence="7 12" id="KW-0411">Iron-sulfur</keyword>
<feature type="binding site" evidence="12">
    <location>
        <position position="379"/>
    </location>
    <ligand>
        <name>[4Fe-4S] cluster</name>
        <dbReference type="ChEBI" id="CHEBI:49883"/>
    </ligand>
</feature>
<keyword evidence="10 12" id="KW-0456">Lyase</keyword>
<evidence type="ECO:0000256" key="6">
    <source>
        <dbReference type="ARBA" id="ARBA00023004"/>
    </source>
</evidence>
<keyword evidence="6 12" id="KW-0408">Iron</keyword>
<feature type="domain" description="HhH-GPD" evidence="14">
    <location>
        <begin position="230"/>
        <end position="377"/>
    </location>
</feature>
<dbReference type="InterPro" id="IPR011257">
    <property type="entry name" value="DNA_glycosylase"/>
</dbReference>
<dbReference type="GO" id="GO:0019104">
    <property type="term" value="F:DNA N-glycosylase activity"/>
    <property type="evidence" value="ECO:0007669"/>
    <property type="project" value="UniProtKB-UniRule"/>
</dbReference>
<dbReference type="GO" id="GO:0140078">
    <property type="term" value="F:class I DNA-(apurinic or apyrimidinic site) endonuclease activity"/>
    <property type="evidence" value="ECO:0007669"/>
    <property type="project" value="UniProtKB-EC"/>
</dbReference>
<dbReference type="EMBL" id="FUPS01000012">
    <property type="protein sequence ID" value="SJS89708.1"/>
    <property type="molecule type" value="Genomic_DNA"/>
</dbReference>
<evidence type="ECO:0000259" key="14">
    <source>
        <dbReference type="SMART" id="SM00478"/>
    </source>
</evidence>
<dbReference type="Gene3D" id="1.10.1670.10">
    <property type="entry name" value="Helix-hairpin-Helix base-excision DNA repair enzymes (C-terminal)"/>
    <property type="match status" value="1"/>
</dbReference>
<comment type="catalytic activity">
    <reaction evidence="12">
        <text>2'-deoxyribonucleotide-(2'-deoxyribose 5'-phosphate)-2'-deoxyribonucleotide-DNA = a 3'-end 2'-deoxyribonucleotide-(2,3-dehydro-2,3-deoxyribose 5'-phosphate)-DNA + a 5'-end 5'-phospho-2'-deoxyribonucleoside-DNA + H(+)</text>
        <dbReference type="Rhea" id="RHEA:66592"/>
        <dbReference type="Rhea" id="RHEA-COMP:13180"/>
        <dbReference type="Rhea" id="RHEA-COMP:16897"/>
        <dbReference type="Rhea" id="RHEA-COMP:17067"/>
        <dbReference type="ChEBI" id="CHEBI:15378"/>
        <dbReference type="ChEBI" id="CHEBI:136412"/>
        <dbReference type="ChEBI" id="CHEBI:157695"/>
        <dbReference type="ChEBI" id="CHEBI:167181"/>
        <dbReference type="EC" id="4.2.99.18"/>
    </reaction>
</comment>
<feature type="binding site" evidence="12">
    <location>
        <position position="386"/>
    </location>
    <ligand>
        <name>[4Fe-4S] cluster</name>
        <dbReference type="ChEBI" id="CHEBI:49883"/>
    </ligand>
</feature>
<dbReference type="FunFam" id="1.10.340.30:FF:000001">
    <property type="entry name" value="Endonuclease III"/>
    <property type="match status" value="1"/>
</dbReference>
<keyword evidence="8 12" id="KW-0238">DNA-binding</keyword>
<reference evidence="16 17" key="1">
    <citation type="submission" date="2017-02" db="EMBL/GenBank/DDBJ databases">
        <authorList>
            <consortium name="Pathogen Informatics"/>
        </authorList>
    </citation>
    <scope>NUCLEOTIDE SEQUENCE [LARGE SCALE GENOMIC DNA]</scope>
    <source>
        <strain evidence="16 17">VRECD0157</strain>
    </source>
</reference>
<dbReference type="Gene3D" id="1.10.340.30">
    <property type="entry name" value="Hypothetical protein, domain 2"/>
    <property type="match status" value="1"/>
</dbReference>
<evidence type="ECO:0000256" key="11">
    <source>
        <dbReference type="ARBA" id="ARBA00023295"/>
    </source>
</evidence>
<comment type="function">
    <text evidence="12">DNA repair enzyme that has both DNA N-glycosylase activity and AP-lyase activity. The DNA N-glycosylase activity releases various damaged pyrimidines from DNA by cleaving the N-glycosidic bond, leaving an AP (apurinic/apyrimidinic) site. The AP-lyase activity cleaves the phosphodiester bond 3' to the AP site by a beta-elimination, leaving a 3'-terminal unsaturated sugar and a product with a terminal 5'-phosphate.</text>
</comment>
<proteinExistence type="inferred from homology"/>